<accession>A0A6A6HIL5</accession>
<evidence type="ECO:0000313" key="4">
    <source>
        <dbReference type="Proteomes" id="UP000800092"/>
    </source>
</evidence>
<keyword evidence="2" id="KW-0812">Transmembrane</keyword>
<keyword evidence="4" id="KW-1185">Reference proteome</keyword>
<evidence type="ECO:0000256" key="2">
    <source>
        <dbReference type="SAM" id="Phobius"/>
    </source>
</evidence>
<feature type="compositionally biased region" description="Low complexity" evidence="1">
    <location>
        <begin position="82"/>
        <end position="96"/>
    </location>
</feature>
<keyword evidence="2" id="KW-1133">Transmembrane helix</keyword>
<evidence type="ECO:0000256" key="1">
    <source>
        <dbReference type="SAM" id="MobiDB-lite"/>
    </source>
</evidence>
<feature type="region of interest" description="Disordered" evidence="1">
    <location>
        <begin position="114"/>
        <end position="138"/>
    </location>
</feature>
<gene>
    <name evidence="3" type="ORF">EV356DRAFT_509581</name>
</gene>
<name>A0A6A6HIL5_VIRVR</name>
<feature type="region of interest" description="Disordered" evidence="1">
    <location>
        <begin position="73"/>
        <end position="102"/>
    </location>
</feature>
<protein>
    <submittedName>
        <fullName evidence="3">Uncharacterized protein</fullName>
    </submittedName>
</protein>
<dbReference type="Proteomes" id="UP000800092">
    <property type="component" value="Unassembled WGS sequence"/>
</dbReference>
<organism evidence="3 4">
    <name type="scientific">Viridothelium virens</name>
    <name type="common">Speckled blister lichen</name>
    <name type="synonym">Trypethelium virens</name>
    <dbReference type="NCBI Taxonomy" id="1048519"/>
    <lineage>
        <taxon>Eukaryota</taxon>
        <taxon>Fungi</taxon>
        <taxon>Dikarya</taxon>
        <taxon>Ascomycota</taxon>
        <taxon>Pezizomycotina</taxon>
        <taxon>Dothideomycetes</taxon>
        <taxon>Dothideomycetes incertae sedis</taxon>
        <taxon>Trypetheliales</taxon>
        <taxon>Trypetheliaceae</taxon>
        <taxon>Viridothelium</taxon>
    </lineage>
</organism>
<proteinExistence type="predicted"/>
<evidence type="ECO:0000313" key="3">
    <source>
        <dbReference type="EMBL" id="KAF2237732.1"/>
    </source>
</evidence>
<feature type="compositionally biased region" description="Basic and acidic residues" evidence="1">
    <location>
        <begin position="114"/>
        <end position="130"/>
    </location>
</feature>
<feature type="transmembrane region" description="Helical" evidence="2">
    <location>
        <begin position="7"/>
        <end position="28"/>
    </location>
</feature>
<sequence length="138" mass="14960">MRQNLGGFIPCAGAVGCLARIIFLSVIARDLKSVRGSPTSASVFPSTLFIFFLAILSATGSARIQPHLHKTWSINQPIESQGRSSGRLSGRSSSGLNSVIPPDWNATLAKEVQHMQKEESHMIEEQDRKNKTGAAIED</sequence>
<dbReference type="AlphaFoldDB" id="A0A6A6HIL5"/>
<feature type="transmembrane region" description="Helical" evidence="2">
    <location>
        <begin position="40"/>
        <end position="60"/>
    </location>
</feature>
<dbReference type="PROSITE" id="PS51257">
    <property type="entry name" value="PROKAR_LIPOPROTEIN"/>
    <property type="match status" value="1"/>
</dbReference>
<dbReference type="EMBL" id="ML991778">
    <property type="protein sequence ID" value="KAF2237732.1"/>
    <property type="molecule type" value="Genomic_DNA"/>
</dbReference>
<reference evidence="3" key="1">
    <citation type="journal article" date="2020" name="Stud. Mycol.">
        <title>101 Dothideomycetes genomes: a test case for predicting lifestyles and emergence of pathogens.</title>
        <authorList>
            <person name="Haridas S."/>
            <person name="Albert R."/>
            <person name="Binder M."/>
            <person name="Bloem J."/>
            <person name="Labutti K."/>
            <person name="Salamov A."/>
            <person name="Andreopoulos B."/>
            <person name="Baker S."/>
            <person name="Barry K."/>
            <person name="Bills G."/>
            <person name="Bluhm B."/>
            <person name="Cannon C."/>
            <person name="Castanera R."/>
            <person name="Culley D."/>
            <person name="Daum C."/>
            <person name="Ezra D."/>
            <person name="Gonzalez J."/>
            <person name="Henrissat B."/>
            <person name="Kuo A."/>
            <person name="Liang C."/>
            <person name="Lipzen A."/>
            <person name="Lutzoni F."/>
            <person name="Magnuson J."/>
            <person name="Mondo S."/>
            <person name="Nolan M."/>
            <person name="Ohm R."/>
            <person name="Pangilinan J."/>
            <person name="Park H.-J."/>
            <person name="Ramirez L."/>
            <person name="Alfaro M."/>
            <person name="Sun H."/>
            <person name="Tritt A."/>
            <person name="Yoshinaga Y."/>
            <person name="Zwiers L.-H."/>
            <person name="Turgeon B."/>
            <person name="Goodwin S."/>
            <person name="Spatafora J."/>
            <person name="Crous P."/>
            <person name="Grigoriev I."/>
        </authorList>
    </citation>
    <scope>NUCLEOTIDE SEQUENCE</scope>
    <source>
        <strain evidence="3">Tuck. ex Michener</strain>
    </source>
</reference>
<keyword evidence="2" id="KW-0472">Membrane</keyword>